<evidence type="ECO:0000313" key="1">
    <source>
        <dbReference type="EMBL" id="QFR59718.1"/>
    </source>
</evidence>
<organism evidence="1 2">
    <name type="scientific">Acinetobacter phage VB_ApiP_XC38</name>
    <dbReference type="NCBI Taxonomy" id="2655002"/>
    <lineage>
        <taxon>Viruses</taxon>
        <taxon>Duplodnaviria</taxon>
        <taxon>Heunggongvirae</taxon>
        <taxon>Uroviricota</taxon>
        <taxon>Caudoviricetes</taxon>
        <taxon>Schitoviridae</taxon>
        <taxon>Exceevirus</taxon>
        <taxon>Exceevirus Xc38</taxon>
    </lineage>
</organism>
<accession>A0A5P8PR06</accession>
<evidence type="ECO:0000313" key="2">
    <source>
        <dbReference type="Proteomes" id="UP000326537"/>
    </source>
</evidence>
<keyword evidence="2" id="KW-1185">Reference proteome</keyword>
<gene>
    <name evidence="1" type="ORF">VBApiPXC38_30</name>
</gene>
<name>A0A5P8PR06_9CAUD</name>
<proteinExistence type="predicted"/>
<dbReference type="EMBL" id="MN508356">
    <property type="protein sequence ID" value="QFR59718.1"/>
    <property type="molecule type" value="Genomic_DNA"/>
</dbReference>
<protein>
    <submittedName>
        <fullName evidence="1">Uncharacterized protein</fullName>
    </submittedName>
</protein>
<reference evidence="1 2" key="1">
    <citation type="submission" date="2019-09" db="EMBL/GenBank/DDBJ databases">
        <title>The characteristics and genome analysis of VB_ApiP_XC38, a novel N4-like phage Infecting Acinetobacter pittii.</title>
        <authorList>
            <person name="Cheng M."/>
        </authorList>
    </citation>
    <scope>NUCLEOTIDE SEQUENCE [LARGE SCALE GENOMIC DNA]</scope>
</reference>
<dbReference type="Proteomes" id="UP000326537">
    <property type="component" value="Segment"/>
</dbReference>
<sequence>MELTVEQLTKAIETIAGTRKYLPISKSEGTIVFKRHNYFHLFVGVESRFGTPSAKNMAEKILERRSDFHYEYHPELLELINGL</sequence>